<sequence>MKKLLLLLCYLRPILAADIEAYGPGTGTITLKTLASGNSFNYSGKCITVPDTGGVRITFTTYSGTYEIPTDGSKARIYGVKNEVIIRGYQDGTGKPTSVRCTVFDGDTIINWGYFDLSPILLCSATVNNIDLGAVSPGTYTVHLNASSSTGSSLRYWGTSLDSDGTLRVGGRKDVLLFPDRLNIAPATGHWVASRGASLPLTLTVGPNAVGGPVTSYLTAVLTCE</sequence>
<evidence type="ECO:0000256" key="1">
    <source>
        <dbReference type="SAM" id="SignalP"/>
    </source>
</evidence>
<protein>
    <recommendedName>
        <fullName evidence="4">Pilin (Type 1 fimbria component protein)</fullName>
    </recommendedName>
</protein>
<dbReference type="EMBL" id="FPAU01000012">
    <property type="protein sequence ID" value="SFU20323.1"/>
    <property type="molecule type" value="Genomic_DNA"/>
</dbReference>
<keyword evidence="3" id="KW-1185">Reference proteome</keyword>
<accession>A0A1I7E919</accession>
<gene>
    <name evidence="2" type="ORF">SAMN05192562_11261</name>
</gene>
<dbReference type="Proteomes" id="UP000199187">
    <property type="component" value="Unassembled WGS sequence"/>
</dbReference>
<organism evidence="2 3">
    <name type="scientific">Kosakonia arachidis</name>
    <dbReference type="NCBI Taxonomy" id="551989"/>
    <lineage>
        <taxon>Bacteria</taxon>
        <taxon>Pseudomonadati</taxon>
        <taxon>Pseudomonadota</taxon>
        <taxon>Gammaproteobacteria</taxon>
        <taxon>Enterobacterales</taxon>
        <taxon>Enterobacteriaceae</taxon>
        <taxon>Kosakonia</taxon>
    </lineage>
</organism>
<feature type="signal peptide" evidence="1">
    <location>
        <begin position="1"/>
        <end position="16"/>
    </location>
</feature>
<proteinExistence type="predicted"/>
<evidence type="ECO:0000313" key="3">
    <source>
        <dbReference type="Proteomes" id="UP000199187"/>
    </source>
</evidence>
<dbReference type="AlphaFoldDB" id="A0A1I7E919"/>
<reference evidence="3" key="1">
    <citation type="submission" date="2016-10" db="EMBL/GenBank/DDBJ databases">
        <authorList>
            <person name="Varghese N."/>
            <person name="Submissions S."/>
        </authorList>
    </citation>
    <scope>NUCLEOTIDE SEQUENCE [LARGE SCALE GENOMIC DNA]</scope>
    <source>
        <strain evidence="3">Ah-143</strain>
    </source>
</reference>
<feature type="chain" id="PRO_5011694193" description="Pilin (Type 1 fimbria component protein)" evidence="1">
    <location>
        <begin position="17"/>
        <end position="225"/>
    </location>
</feature>
<evidence type="ECO:0008006" key="4">
    <source>
        <dbReference type="Google" id="ProtNLM"/>
    </source>
</evidence>
<keyword evidence="1" id="KW-0732">Signal</keyword>
<name>A0A1I7E919_9ENTR</name>
<evidence type="ECO:0000313" key="2">
    <source>
        <dbReference type="EMBL" id="SFU20323.1"/>
    </source>
</evidence>